<accession>A0AAW2JI03</accession>
<name>A0AAW2JI03_9LAMI</name>
<sequence>MVFYAAGPSYFAYSHESVPNDGMRSCPVDASTSSYIYGGSGPYDYDELGLADRFSNIVHARDQPLWDSSNQSQLGVVAELADIKADGDYYSTKKFVKDLDLPVEKIHACKNSCMLYWKDDVNLEYCKYCGGGKYKPARGRDPHRKKYPYAVLKYLSLTPHLQRLYSSRANVEHMMWHATHQPENGSMCHPPDVEAWKHFDQMYPDLAEEPRNVRLGLCTDGFTPHSRKVCYFDCHKQFLPAHHSYQRKKKAFMKNHVENKVARPKLTGDQILDRVANISPAVEMPLLLPDGYCTITSG</sequence>
<dbReference type="EMBL" id="JACGWM010001297">
    <property type="protein sequence ID" value="KAL0293857.1"/>
    <property type="molecule type" value="Genomic_DNA"/>
</dbReference>
<proteinExistence type="predicted"/>
<reference evidence="1" key="1">
    <citation type="submission" date="2020-06" db="EMBL/GenBank/DDBJ databases">
        <authorList>
            <person name="Li T."/>
            <person name="Hu X."/>
            <person name="Zhang T."/>
            <person name="Song X."/>
            <person name="Zhang H."/>
            <person name="Dai N."/>
            <person name="Sheng W."/>
            <person name="Hou X."/>
            <person name="Wei L."/>
        </authorList>
    </citation>
    <scope>NUCLEOTIDE SEQUENCE</scope>
    <source>
        <strain evidence="1">KEN8</strain>
        <tissue evidence="1">Leaf</tissue>
    </source>
</reference>
<protein>
    <submittedName>
        <fullName evidence="1">Uncharacterized protein</fullName>
    </submittedName>
</protein>
<dbReference type="PANTHER" id="PTHR10775:SF188">
    <property type="entry name" value="TRANSPOSASE-ASSOCIATED DOMAIN-CONTAINING PROTEIN"/>
    <property type="match status" value="1"/>
</dbReference>
<organism evidence="1">
    <name type="scientific">Sesamum calycinum</name>
    <dbReference type="NCBI Taxonomy" id="2727403"/>
    <lineage>
        <taxon>Eukaryota</taxon>
        <taxon>Viridiplantae</taxon>
        <taxon>Streptophyta</taxon>
        <taxon>Embryophyta</taxon>
        <taxon>Tracheophyta</taxon>
        <taxon>Spermatophyta</taxon>
        <taxon>Magnoliopsida</taxon>
        <taxon>eudicotyledons</taxon>
        <taxon>Gunneridae</taxon>
        <taxon>Pentapetalae</taxon>
        <taxon>asterids</taxon>
        <taxon>lamiids</taxon>
        <taxon>Lamiales</taxon>
        <taxon>Pedaliaceae</taxon>
        <taxon>Sesamum</taxon>
    </lineage>
</organism>
<gene>
    <name evidence="1" type="ORF">Scaly_2574300</name>
</gene>
<comment type="caution">
    <text evidence="1">The sequence shown here is derived from an EMBL/GenBank/DDBJ whole genome shotgun (WGS) entry which is preliminary data.</text>
</comment>
<evidence type="ECO:0000313" key="1">
    <source>
        <dbReference type="EMBL" id="KAL0293857.1"/>
    </source>
</evidence>
<reference evidence="1" key="2">
    <citation type="journal article" date="2024" name="Plant">
        <title>Genomic evolution and insights into agronomic trait innovations of Sesamum species.</title>
        <authorList>
            <person name="Miao H."/>
            <person name="Wang L."/>
            <person name="Qu L."/>
            <person name="Liu H."/>
            <person name="Sun Y."/>
            <person name="Le M."/>
            <person name="Wang Q."/>
            <person name="Wei S."/>
            <person name="Zheng Y."/>
            <person name="Lin W."/>
            <person name="Duan Y."/>
            <person name="Cao H."/>
            <person name="Xiong S."/>
            <person name="Wang X."/>
            <person name="Wei L."/>
            <person name="Li C."/>
            <person name="Ma Q."/>
            <person name="Ju M."/>
            <person name="Zhao R."/>
            <person name="Li G."/>
            <person name="Mu C."/>
            <person name="Tian Q."/>
            <person name="Mei H."/>
            <person name="Zhang T."/>
            <person name="Gao T."/>
            <person name="Zhang H."/>
        </authorList>
    </citation>
    <scope>NUCLEOTIDE SEQUENCE</scope>
    <source>
        <strain evidence="1">KEN8</strain>
    </source>
</reference>
<dbReference type="PANTHER" id="PTHR10775">
    <property type="entry name" value="OS08G0208400 PROTEIN"/>
    <property type="match status" value="1"/>
</dbReference>
<dbReference type="AlphaFoldDB" id="A0AAW2JI03"/>
<dbReference type="Pfam" id="PF02992">
    <property type="entry name" value="Transposase_21"/>
    <property type="match status" value="1"/>
</dbReference>
<dbReference type="InterPro" id="IPR004242">
    <property type="entry name" value="Transposase_21"/>
</dbReference>